<feature type="compositionally biased region" description="Polar residues" evidence="7">
    <location>
        <begin position="311"/>
        <end position="324"/>
    </location>
</feature>
<gene>
    <name evidence="11" type="ORF">QBC40DRAFT_292498</name>
</gene>
<keyword evidence="3 8" id="KW-0732">Signal</keyword>
<dbReference type="GO" id="GO:0004252">
    <property type="term" value="F:serine-type endopeptidase activity"/>
    <property type="evidence" value="ECO:0007669"/>
    <property type="project" value="UniProtKB-UniRule"/>
</dbReference>
<dbReference type="InterPro" id="IPR050131">
    <property type="entry name" value="Peptidase_S8_subtilisin-like"/>
</dbReference>
<reference evidence="11" key="2">
    <citation type="submission" date="2023-05" db="EMBL/GenBank/DDBJ databases">
        <authorList>
            <consortium name="Lawrence Berkeley National Laboratory"/>
            <person name="Steindorff A."/>
            <person name="Hensen N."/>
            <person name="Bonometti L."/>
            <person name="Westerberg I."/>
            <person name="Brannstrom I.O."/>
            <person name="Guillou S."/>
            <person name="Cros-Aarteil S."/>
            <person name="Calhoun S."/>
            <person name="Haridas S."/>
            <person name="Kuo A."/>
            <person name="Mondo S."/>
            <person name="Pangilinan J."/>
            <person name="Riley R."/>
            <person name="Labutti K."/>
            <person name="Andreopoulos B."/>
            <person name="Lipzen A."/>
            <person name="Chen C."/>
            <person name="Yanf M."/>
            <person name="Daum C."/>
            <person name="Ng V."/>
            <person name="Clum A."/>
            <person name="Ohm R."/>
            <person name="Martin F."/>
            <person name="Silar P."/>
            <person name="Natvig D."/>
            <person name="Lalanne C."/>
            <person name="Gautier V."/>
            <person name="Ament-Velasquez S.L."/>
            <person name="Kruys A."/>
            <person name="Hutchinson M.I."/>
            <person name="Powell A.J."/>
            <person name="Barry K."/>
            <person name="Miller A.N."/>
            <person name="Grigoriev I.V."/>
            <person name="Debuchy R."/>
            <person name="Gladieux P."/>
            <person name="Thoren M.H."/>
            <person name="Johannesson H."/>
        </authorList>
    </citation>
    <scope>NUCLEOTIDE SEQUENCE</scope>
    <source>
        <strain evidence="11">CBS 315.58</strain>
    </source>
</reference>
<feature type="active site" description="Charge relay system" evidence="6">
    <location>
        <position position="150"/>
    </location>
</feature>
<feature type="active site" description="Charge relay system" evidence="6">
    <location>
        <position position="356"/>
    </location>
</feature>
<accession>A0AAN7B1J3</accession>
<keyword evidence="2 6" id="KW-0645">Protease</keyword>
<dbReference type="GO" id="GO:0005576">
    <property type="term" value="C:extracellular region"/>
    <property type="evidence" value="ECO:0007669"/>
    <property type="project" value="UniProtKB-ARBA"/>
</dbReference>
<dbReference type="PROSITE" id="PS00136">
    <property type="entry name" value="SUBTILASE_ASP"/>
    <property type="match status" value="1"/>
</dbReference>
<evidence type="ECO:0000256" key="4">
    <source>
        <dbReference type="ARBA" id="ARBA00022801"/>
    </source>
</evidence>
<dbReference type="PROSITE" id="PS00137">
    <property type="entry name" value="SUBTILASE_HIS"/>
    <property type="match status" value="1"/>
</dbReference>
<dbReference type="SUPFAM" id="SSF52743">
    <property type="entry name" value="Subtilisin-like"/>
    <property type="match status" value="1"/>
</dbReference>
<keyword evidence="12" id="KW-1185">Reference proteome</keyword>
<evidence type="ECO:0000256" key="5">
    <source>
        <dbReference type="ARBA" id="ARBA00022825"/>
    </source>
</evidence>
<evidence type="ECO:0000313" key="11">
    <source>
        <dbReference type="EMBL" id="KAK4204970.1"/>
    </source>
</evidence>
<dbReference type="InterPro" id="IPR037045">
    <property type="entry name" value="S8pro/Inhibitor_I9_sf"/>
</dbReference>
<dbReference type="Pfam" id="PF05922">
    <property type="entry name" value="Inhibitor_I9"/>
    <property type="match status" value="1"/>
</dbReference>
<keyword evidence="5 6" id="KW-0720">Serine protease</keyword>
<dbReference type="InterPro" id="IPR034193">
    <property type="entry name" value="PCSK9_ProteinaseK-like"/>
</dbReference>
<feature type="chain" id="PRO_5042827393" evidence="8">
    <location>
        <begin position="18"/>
        <end position="417"/>
    </location>
</feature>
<protein>
    <submittedName>
        <fullName evidence="11">Protease</fullName>
    </submittedName>
</protein>
<evidence type="ECO:0000256" key="6">
    <source>
        <dbReference type="PROSITE-ProRule" id="PRU01240"/>
    </source>
</evidence>
<comment type="similarity">
    <text evidence="1 6">Belongs to the peptidase S8 family.</text>
</comment>
<comment type="caution">
    <text evidence="11">The sequence shown here is derived from an EMBL/GenBank/DDBJ whole genome shotgun (WGS) entry which is preliminary data.</text>
</comment>
<feature type="region of interest" description="Disordered" evidence="7">
    <location>
        <begin position="299"/>
        <end position="324"/>
    </location>
</feature>
<dbReference type="Proteomes" id="UP001303160">
    <property type="component" value="Unassembled WGS sequence"/>
</dbReference>
<dbReference type="Gene3D" id="3.30.70.80">
    <property type="entry name" value="Peptidase S8 propeptide/proteinase inhibitor I9"/>
    <property type="match status" value="1"/>
</dbReference>
<sequence length="417" mass="42985">MFLFTTLLATLLSGVLAVPAPLIQPRDPSARLIAGKYIVKFRDDTAEGVIGEALGGRKADFLYKGKGFRGFAGRLDGAALEKIRALPEVEYVEQDAEFSVDSAALLSKRFLVQQANPTWNLARISSHTLGSSVYRYDNSSGFGTCSYVIDTGVLTTHPVCTAYQLEVVWQSADGKMKKQFAGNAFWGTNTAGDGINTDSNGHGTAVAGVIAGQTYGVAKKTKIIAVKVLNASGSGSTSGVIAGMNWVITDKATRGCPKGVGANISIGGSFSTAMNNAVAAIVGQNVFVSAAAGGSNTVENTSPASAPQACTVASSGPSDARSSNSNYGPAIDIFAPGERILTAWVNGGTNTLSGTSFAAAHITGLAAYLFGLPNASQTAGNMCAYMQSIATANVLTGVPAGTVNLLAYNGWDLFTFP</sequence>
<evidence type="ECO:0000259" key="10">
    <source>
        <dbReference type="Pfam" id="PF05922"/>
    </source>
</evidence>
<dbReference type="InterPro" id="IPR015500">
    <property type="entry name" value="Peptidase_S8_subtilisin-rel"/>
</dbReference>
<evidence type="ECO:0000256" key="7">
    <source>
        <dbReference type="SAM" id="MobiDB-lite"/>
    </source>
</evidence>
<evidence type="ECO:0000256" key="1">
    <source>
        <dbReference type="ARBA" id="ARBA00011073"/>
    </source>
</evidence>
<reference evidence="11" key="1">
    <citation type="journal article" date="2023" name="Mol. Phylogenet. Evol.">
        <title>Genome-scale phylogeny and comparative genomics of the fungal order Sordariales.</title>
        <authorList>
            <person name="Hensen N."/>
            <person name="Bonometti L."/>
            <person name="Westerberg I."/>
            <person name="Brannstrom I.O."/>
            <person name="Guillou S."/>
            <person name="Cros-Aarteil S."/>
            <person name="Calhoun S."/>
            <person name="Haridas S."/>
            <person name="Kuo A."/>
            <person name="Mondo S."/>
            <person name="Pangilinan J."/>
            <person name="Riley R."/>
            <person name="LaButti K."/>
            <person name="Andreopoulos B."/>
            <person name="Lipzen A."/>
            <person name="Chen C."/>
            <person name="Yan M."/>
            <person name="Daum C."/>
            <person name="Ng V."/>
            <person name="Clum A."/>
            <person name="Steindorff A."/>
            <person name="Ohm R.A."/>
            <person name="Martin F."/>
            <person name="Silar P."/>
            <person name="Natvig D.O."/>
            <person name="Lalanne C."/>
            <person name="Gautier V."/>
            <person name="Ament-Velasquez S.L."/>
            <person name="Kruys A."/>
            <person name="Hutchinson M.I."/>
            <person name="Powell A.J."/>
            <person name="Barry K."/>
            <person name="Miller A.N."/>
            <person name="Grigoriev I.V."/>
            <person name="Debuchy R."/>
            <person name="Gladieux P."/>
            <person name="Hiltunen Thoren M."/>
            <person name="Johannesson H."/>
        </authorList>
    </citation>
    <scope>NUCLEOTIDE SEQUENCE</scope>
    <source>
        <strain evidence="11">CBS 315.58</strain>
    </source>
</reference>
<dbReference type="PROSITE" id="PS51892">
    <property type="entry name" value="SUBTILASE"/>
    <property type="match status" value="1"/>
</dbReference>
<dbReference type="AlphaFoldDB" id="A0AAN7B1J3"/>
<name>A0AAN7B1J3_9PEZI</name>
<feature type="domain" description="Inhibitor I9" evidence="10">
    <location>
        <begin position="63"/>
        <end position="98"/>
    </location>
</feature>
<dbReference type="InterPro" id="IPR010259">
    <property type="entry name" value="S8pro/Inhibitor_I9"/>
</dbReference>
<dbReference type="PANTHER" id="PTHR43806">
    <property type="entry name" value="PEPTIDASE S8"/>
    <property type="match status" value="1"/>
</dbReference>
<feature type="active site" description="Charge relay system" evidence="6">
    <location>
        <position position="202"/>
    </location>
</feature>
<dbReference type="EMBL" id="MU863879">
    <property type="protein sequence ID" value="KAK4204970.1"/>
    <property type="molecule type" value="Genomic_DNA"/>
</dbReference>
<dbReference type="PANTHER" id="PTHR43806:SF58">
    <property type="entry name" value="ALKALINE PROTEASE 1-RELATED"/>
    <property type="match status" value="1"/>
</dbReference>
<keyword evidence="4 6" id="KW-0378">Hydrolase</keyword>
<organism evidence="11 12">
    <name type="scientific">Triangularia verruculosa</name>
    <dbReference type="NCBI Taxonomy" id="2587418"/>
    <lineage>
        <taxon>Eukaryota</taxon>
        <taxon>Fungi</taxon>
        <taxon>Dikarya</taxon>
        <taxon>Ascomycota</taxon>
        <taxon>Pezizomycotina</taxon>
        <taxon>Sordariomycetes</taxon>
        <taxon>Sordariomycetidae</taxon>
        <taxon>Sordariales</taxon>
        <taxon>Podosporaceae</taxon>
        <taxon>Triangularia</taxon>
    </lineage>
</organism>
<feature type="signal peptide" evidence="8">
    <location>
        <begin position="1"/>
        <end position="17"/>
    </location>
</feature>
<dbReference type="Gene3D" id="3.40.50.200">
    <property type="entry name" value="Peptidase S8/S53 domain"/>
    <property type="match status" value="1"/>
</dbReference>
<dbReference type="Pfam" id="PF00082">
    <property type="entry name" value="Peptidase_S8"/>
    <property type="match status" value="1"/>
</dbReference>
<dbReference type="InterPro" id="IPR036852">
    <property type="entry name" value="Peptidase_S8/S53_dom_sf"/>
</dbReference>
<feature type="domain" description="Peptidase S8/S53" evidence="9">
    <location>
        <begin position="148"/>
        <end position="371"/>
    </location>
</feature>
<proteinExistence type="inferred from homology"/>
<evidence type="ECO:0000256" key="8">
    <source>
        <dbReference type="SAM" id="SignalP"/>
    </source>
</evidence>
<dbReference type="GO" id="GO:0006508">
    <property type="term" value="P:proteolysis"/>
    <property type="evidence" value="ECO:0007669"/>
    <property type="project" value="UniProtKB-KW"/>
</dbReference>
<evidence type="ECO:0000313" key="12">
    <source>
        <dbReference type="Proteomes" id="UP001303160"/>
    </source>
</evidence>
<dbReference type="SUPFAM" id="SSF54897">
    <property type="entry name" value="Protease propeptides/inhibitors"/>
    <property type="match status" value="1"/>
</dbReference>
<dbReference type="InterPro" id="IPR022398">
    <property type="entry name" value="Peptidase_S8_His-AS"/>
</dbReference>
<evidence type="ECO:0000256" key="2">
    <source>
        <dbReference type="ARBA" id="ARBA00022670"/>
    </source>
</evidence>
<evidence type="ECO:0000259" key="9">
    <source>
        <dbReference type="Pfam" id="PF00082"/>
    </source>
</evidence>
<evidence type="ECO:0000256" key="3">
    <source>
        <dbReference type="ARBA" id="ARBA00022729"/>
    </source>
</evidence>
<dbReference type="PRINTS" id="PR00723">
    <property type="entry name" value="SUBTILISIN"/>
</dbReference>
<dbReference type="InterPro" id="IPR000209">
    <property type="entry name" value="Peptidase_S8/S53_dom"/>
</dbReference>
<dbReference type="CDD" id="cd04077">
    <property type="entry name" value="Peptidases_S8_PCSK9_ProteinaseK_like"/>
    <property type="match status" value="1"/>
</dbReference>
<dbReference type="InterPro" id="IPR023827">
    <property type="entry name" value="Peptidase_S8_Asp-AS"/>
</dbReference>